<keyword evidence="2" id="KW-1185">Reference proteome</keyword>
<name>A0ACC3TYQ4_9ASCO</name>
<gene>
    <name evidence="1" type="ORF">V1517DRAFT_313557</name>
</gene>
<evidence type="ECO:0000313" key="2">
    <source>
        <dbReference type="Proteomes" id="UP001489719"/>
    </source>
</evidence>
<sequence>MGVMALWGISLNAVSLVNLVICVGIGVEFCSRIARAYMVPNVDVLELSRSRLKDRDERVGGTCECWWIRKSGLFDVQIG</sequence>
<accession>A0ACC3TYQ4</accession>
<comment type="caution">
    <text evidence="1">The sequence shown here is derived from an EMBL/GenBank/DDBJ whole genome shotgun (WGS) entry which is preliminary data.</text>
</comment>
<dbReference type="EMBL" id="MU970038">
    <property type="protein sequence ID" value="KAK9325807.1"/>
    <property type="molecule type" value="Genomic_DNA"/>
</dbReference>
<protein>
    <submittedName>
        <fullName evidence="1">Uncharacterized protein</fullName>
    </submittedName>
</protein>
<organism evidence="1 2">
    <name type="scientific">Lipomyces orientalis</name>
    <dbReference type="NCBI Taxonomy" id="1233043"/>
    <lineage>
        <taxon>Eukaryota</taxon>
        <taxon>Fungi</taxon>
        <taxon>Dikarya</taxon>
        <taxon>Ascomycota</taxon>
        <taxon>Saccharomycotina</taxon>
        <taxon>Lipomycetes</taxon>
        <taxon>Lipomycetales</taxon>
        <taxon>Lipomycetaceae</taxon>
        <taxon>Lipomyces</taxon>
    </lineage>
</organism>
<evidence type="ECO:0000313" key="1">
    <source>
        <dbReference type="EMBL" id="KAK9325807.1"/>
    </source>
</evidence>
<dbReference type="Proteomes" id="UP001489719">
    <property type="component" value="Unassembled WGS sequence"/>
</dbReference>
<reference evidence="2" key="1">
    <citation type="journal article" date="2024" name="Front. Bioeng. Biotechnol.">
        <title>Genome-scale model development and genomic sequencing of the oleaginous clade Lipomyces.</title>
        <authorList>
            <person name="Czajka J.J."/>
            <person name="Han Y."/>
            <person name="Kim J."/>
            <person name="Mondo S.J."/>
            <person name="Hofstad B.A."/>
            <person name="Robles A."/>
            <person name="Haridas S."/>
            <person name="Riley R."/>
            <person name="LaButti K."/>
            <person name="Pangilinan J."/>
            <person name="Andreopoulos W."/>
            <person name="Lipzen A."/>
            <person name="Yan J."/>
            <person name="Wang M."/>
            <person name="Ng V."/>
            <person name="Grigoriev I.V."/>
            <person name="Spatafora J.W."/>
            <person name="Magnuson J.K."/>
            <person name="Baker S.E."/>
            <person name="Pomraning K.R."/>
        </authorList>
    </citation>
    <scope>NUCLEOTIDE SEQUENCE [LARGE SCALE GENOMIC DNA]</scope>
    <source>
        <strain evidence="2">CBS 10300</strain>
    </source>
</reference>
<proteinExistence type="predicted"/>